<protein>
    <recommendedName>
        <fullName evidence="3">Glycosyl transferase family 1 domain-containing protein</fullName>
    </recommendedName>
</protein>
<dbReference type="OrthoDB" id="596635at2"/>
<dbReference type="PANTHER" id="PTHR12526">
    <property type="entry name" value="GLYCOSYLTRANSFERASE"/>
    <property type="match status" value="1"/>
</dbReference>
<dbReference type="Pfam" id="PF13692">
    <property type="entry name" value="Glyco_trans_1_4"/>
    <property type="match status" value="1"/>
</dbReference>
<proteinExistence type="predicted"/>
<dbReference type="SUPFAM" id="SSF53756">
    <property type="entry name" value="UDP-Glycosyltransferase/glycogen phosphorylase"/>
    <property type="match status" value="1"/>
</dbReference>
<dbReference type="AlphaFoldDB" id="K1KW18"/>
<dbReference type="EMBL" id="AMGM01000057">
    <property type="protein sequence ID" value="EKB48330.1"/>
    <property type="molecule type" value="Genomic_DNA"/>
</dbReference>
<keyword evidence="2" id="KW-1185">Reference proteome</keyword>
<dbReference type="Gene3D" id="3.40.50.2000">
    <property type="entry name" value="Glycogen Phosphorylase B"/>
    <property type="match status" value="2"/>
</dbReference>
<sequence>MERLLFVIFSDKVSGTQKRVLNLFTCSLNLNHDFFLFINRNLYYEFLKNEELKNKLNENIFLGKVFIINDYRFGNFFFRIWSILRFVRKKKIKKIHGYLSAIYPIVTVSPIIKAKVSIELTSPDNAIKVSHLISKYSFFYNLLDKILCVSPTVYKIMSRHSSDYISRKIKEIGLPFHFIESSTYNTEISQKEKIIVFAARFISRKNGLLFSRVIFDLFEQEKLNGWYVYILGEGPEKEVIEKVLNPFRDRVFVGFRPDINEILKISSIFVSIIQPDNYPSQSVLDAMFFSNALILSDNGDSEKFIKNNGILVELSSDGIKKGIEVMINNPDILKDFQNQSRALYDENFDHKKYIEEFISII</sequence>
<organism evidence="1 2">
    <name type="scientific">Cecembia lonarensis (strain CCUG 58316 / KCTC 22772 / LW9)</name>
    <dbReference type="NCBI Taxonomy" id="1225176"/>
    <lineage>
        <taxon>Bacteria</taxon>
        <taxon>Pseudomonadati</taxon>
        <taxon>Bacteroidota</taxon>
        <taxon>Cytophagia</taxon>
        <taxon>Cytophagales</taxon>
        <taxon>Cyclobacteriaceae</taxon>
        <taxon>Cecembia</taxon>
    </lineage>
</organism>
<dbReference type="Proteomes" id="UP000004478">
    <property type="component" value="Unassembled WGS sequence"/>
</dbReference>
<dbReference type="RefSeq" id="WP_009186081.1">
    <property type="nucleotide sequence ID" value="NZ_AMGM01000057.1"/>
</dbReference>
<accession>K1KW18</accession>
<evidence type="ECO:0000313" key="2">
    <source>
        <dbReference type="Proteomes" id="UP000004478"/>
    </source>
</evidence>
<evidence type="ECO:0000313" key="1">
    <source>
        <dbReference type="EMBL" id="EKB48330.1"/>
    </source>
</evidence>
<comment type="caution">
    <text evidence="1">The sequence shown here is derived from an EMBL/GenBank/DDBJ whole genome shotgun (WGS) entry which is preliminary data.</text>
</comment>
<name>K1KW18_CECL9</name>
<gene>
    <name evidence="1" type="ORF">B879_03061</name>
</gene>
<evidence type="ECO:0008006" key="3">
    <source>
        <dbReference type="Google" id="ProtNLM"/>
    </source>
</evidence>
<reference evidence="1 2" key="1">
    <citation type="journal article" date="2012" name="J. Bacteriol.">
        <title>Draft Genome Sequence of Cecembia lonarensis Strain LW9T, Isolated from Lonar Lake, a Haloalkaline Lake in India.</title>
        <authorList>
            <person name="Shivaji S."/>
            <person name="Ara S."/>
            <person name="Singh A."/>
            <person name="Pinnaka A.K."/>
        </authorList>
    </citation>
    <scope>NUCLEOTIDE SEQUENCE [LARGE SCALE GENOMIC DNA]</scope>
    <source>
        <strain evidence="1 2">LW9</strain>
    </source>
</reference>